<name>A0A2G5DCS7_AQUCA</name>
<dbReference type="Pfam" id="PF00145">
    <property type="entry name" value="DNA_methylase"/>
    <property type="match status" value="1"/>
</dbReference>
<dbReference type="InterPro" id="IPR009060">
    <property type="entry name" value="UBA-like_sf"/>
</dbReference>
<feature type="domain" description="SAM-dependent MTase DRM-type" evidence="12">
    <location>
        <begin position="250"/>
        <end position="584"/>
    </location>
</feature>
<keyword evidence="4 9" id="KW-0808">Transferase</keyword>
<dbReference type="GO" id="GO:0005634">
    <property type="term" value="C:nucleus"/>
    <property type="evidence" value="ECO:0007669"/>
    <property type="project" value="UniProtKB-SubCell"/>
</dbReference>
<dbReference type="OrthoDB" id="641149at2759"/>
<evidence type="ECO:0000256" key="8">
    <source>
        <dbReference type="ARBA" id="ARBA00023242"/>
    </source>
</evidence>
<dbReference type="Gene3D" id="1.10.8.10">
    <property type="entry name" value="DNA helicase RuvA subunit, C-terminal domain"/>
    <property type="match status" value="1"/>
</dbReference>
<organism evidence="13 14">
    <name type="scientific">Aquilegia coerulea</name>
    <name type="common">Rocky mountain columbine</name>
    <dbReference type="NCBI Taxonomy" id="218851"/>
    <lineage>
        <taxon>Eukaryota</taxon>
        <taxon>Viridiplantae</taxon>
        <taxon>Streptophyta</taxon>
        <taxon>Embryophyta</taxon>
        <taxon>Tracheophyta</taxon>
        <taxon>Spermatophyta</taxon>
        <taxon>Magnoliopsida</taxon>
        <taxon>Ranunculales</taxon>
        <taxon>Ranunculaceae</taxon>
        <taxon>Thalictroideae</taxon>
        <taxon>Aquilegia</taxon>
    </lineage>
</organism>
<dbReference type="PANTHER" id="PTHR23068:SF25">
    <property type="entry name" value="DNA (CYTOSINE-5)-METHYLTRANSFERASE DRM2"/>
    <property type="match status" value="1"/>
</dbReference>
<dbReference type="SUPFAM" id="SSF46934">
    <property type="entry name" value="UBA-like"/>
    <property type="match status" value="1"/>
</dbReference>
<keyword evidence="3 9" id="KW-0489">Methyltransferase</keyword>
<evidence type="ECO:0000259" key="11">
    <source>
        <dbReference type="PROSITE" id="PS50030"/>
    </source>
</evidence>
<dbReference type="STRING" id="218851.A0A2G5DCS7"/>
<dbReference type="SUPFAM" id="SSF53335">
    <property type="entry name" value="S-adenosyl-L-methionine-dependent methyltransferases"/>
    <property type="match status" value="2"/>
</dbReference>
<protein>
    <recommendedName>
        <fullName evidence="2">DNA (cytosine-5-)-methyltransferase</fullName>
        <ecNumber evidence="2">2.1.1.37</ecNumber>
    </recommendedName>
</protein>
<dbReference type="InterPro" id="IPR029063">
    <property type="entry name" value="SAM-dependent_MTases_sf"/>
</dbReference>
<evidence type="ECO:0000313" key="13">
    <source>
        <dbReference type="EMBL" id="PIA41282.1"/>
    </source>
</evidence>
<feature type="domain" description="UBA" evidence="11">
    <location>
        <begin position="23"/>
        <end position="64"/>
    </location>
</feature>
<dbReference type="InParanoid" id="A0A2G5DCS7"/>
<dbReference type="InterPro" id="IPR001525">
    <property type="entry name" value="C5_MeTfrase"/>
</dbReference>
<evidence type="ECO:0000256" key="5">
    <source>
        <dbReference type="ARBA" id="ARBA00022691"/>
    </source>
</evidence>
<evidence type="ECO:0000256" key="6">
    <source>
        <dbReference type="ARBA" id="ARBA00022737"/>
    </source>
</evidence>
<keyword evidence="5 9" id="KW-0949">S-adenosyl-L-methionine</keyword>
<dbReference type="InterPro" id="IPR050390">
    <property type="entry name" value="C5-Methyltransferase"/>
</dbReference>
<evidence type="ECO:0000259" key="12">
    <source>
        <dbReference type="PROSITE" id="PS51680"/>
    </source>
</evidence>
<feature type="active site" evidence="9">
    <location>
        <position position="545"/>
    </location>
</feature>
<dbReference type="GO" id="GO:0003886">
    <property type="term" value="F:DNA (cytosine-5-)-methyltransferase activity"/>
    <property type="evidence" value="ECO:0007669"/>
    <property type="project" value="UniProtKB-EC"/>
</dbReference>
<keyword evidence="7" id="KW-0238">DNA-binding</keyword>
<dbReference type="PROSITE" id="PS50030">
    <property type="entry name" value="UBA"/>
    <property type="match status" value="1"/>
</dbReference>
<dbReference type="Proteomes" id="UP000230069">
    <property type="component" value="Unassembled WGS sequence"/>
</dbReference>
<dbReference type="EC" id="2.1.1.37" evidence="2"/>
<proteinExistence type="inferred from homology"/>
<evidence type="ECO:0000256" key="1">
    <source>
        <dbReference type="ARBA" id="ARBA00004123"/>
    </source>
</evidence>
<dbReference type="PROSITE" id="PS51679">
    <property type="entry name" value="SAM_MT_C5"/>
    <property type="match status" value="1"/>
</dbReference>
<evidence type="ECO:0000256" key="4">
    <source>
        <dbReference type="ARBA" id="ARBA00022679"/>
    </source>
</evidence>
<evidence type="ECO:0000256" key="9">
    <source>
        <dbReference type="PROSITE-ProRule" id="PRU01016"/>
    </source>
</evidence>
<keyword evidence="6" id="KW-0677">Repeat</keyword>
<dbReference type="PROSITE" id="PS51680">
    <property type="entry name" value="SAM_MT_DRM"/>
    <property type="match status" value="1"/>
</dbReference>
<evidence type="ECO:0000256" key="10">
    <source>
        <dbReference type="SAM" id="MobiDB-lite"/>
    </source>
</evidence>
<dbReference type="InterPro" id="IPR030380">
    <property type="entry name" value="SAM_MeTfrase_DRM"/>
</dbReference>
<comment type="similarity">
    <text evidence="9">Belongs to the class I-like SAM-binding methyltransferase superfamily. C5-methyltransferase family.</text>
</comment>
<evidence type="ECO:0000256" key="7">
    <source>
        <dbReference type="ARBA" id="ARBA00023125"/>
    </source>
</evidence>
<feature type="region of interest" description="Disordered" evidence="10">
    <location>
        <begin position="165"/>
        <end position="193"/>
    </location>
</feature>
<evidence type="ECO:0000256" key="3">
    <source>
        <dbReference type="ARBA" id="ARBA00022603"/>
    </source>
</evidence>
<dbReference type="GO" id="GO:0032259">
    <property type="term" value="P:methylation"/>
    <property type="evidence" value="ECO:0007669"/>
    <property type="project" value="UniProtKB-KW"/>
</dbReference>
<evidence type="ECO:0000313" key="14">
    <source>
        <dbReference type="Proteomes" id="UP000230069"/>
    </source>
</evidence>
<sequence>MVMFLGETSGSSNVEEASTSAAGSSSRLIHEFVEMGFSVNMVTRAIEETGDQNTEQILEALLRYSATLANSPSECGPVSYDLQSSESENDFLDDLSDPEGCLDNENFVQEDTVLREKETKLLHLIDMDFPEDEASSAINACGPDTSIADLIDFIYASQIGKTDDSPLLKPLHQIPNDDETRPGQRRGFPPTDQKRKKLFAEKFKRKLEMRRSDSNESEKIRKGSVEDHDRIRIPRHMIGFGIPNEPTPMFQRKLPEAAVGPPYFYFENVAYTPTGVWNTMSRFLYEIEPEFVDSLHFCPAARKRGYVHNLPVQNRYLLQPIPPLTIHEALPMTRKWWPTWDQREKFNCVRTCIGSAKLTQRIKEALECWGDNPPLKTQKDVMYECKKWNLVWSGKNIAAPLEPDEYEFIMGYPKDHTRGVSRTERYKAVGNAFQLQTNLVQVNTVAYHFSVLKSMFPTGITVLSLFSGIGGAEIALHRLGIPLKTVVSVEISEVSRSIFRGWWEQTNQRGNLIELKDVQELSTDQLQKYINTYGGFDLIVGGSPCTNLTGSNLHHRDGLTGKESILFYDFCRVLDTVKCIMRNNK</sequence>
<dbReference type="GO" id="GO:0003677">
    <property type="term" value="F:DNA binding"/>
    <property type="evidence" value="ECO:0007669"/>
    <property type="project" value="UniProtKB-KW"/>
</dbReference>
<keyword evidence="8" id="KW-0539">Nucleus</keyword>
<reference evidence="13 14" key="1">
    <citation type="submission" date="2017-09" db="EMBL/GenBank/DDBJ databases">
        <title>WGS assembly of Aquilegia coerulea Goldsmith.</title>
        <authorList>
            <person name="Hodges S."/>
            <person name="Kramer E."/>
            <person name="Nordborg M."/>
            <person name="Tomkins J."/>
            <person name="Borevitz J."/>
            <person name="Derieg N."/>
            <person name="Yan J."/>
            <person name="Mihaltcheva S."/>
            <person name="Hayes R.D."/>
            <person name="Rokhsar D."/>
        </authorList>
    </citation>
    <scope>NUCLEOTIDE SEQUENCE [LARGE SCALE GENOMIC DNA]</scope>
    <source>
        <strain evidence="14">cv. Goldsmith</strain>
    </source>
</reference>
<dbReference type="PANTHER" id="PTHR23068">
    <property type="entry name" value="DNA CYTOSINE-5- -METHYLTRANSFERASE 3-RELATED"/>
    <property type="match status" value="1"/>
</dbReference>
<dbReference type="Gene3D" id="3.40.50.150">
    <property type="entry name" value="Vaccinia Virus protein VP39"/>
    <property type="match status" value="2"/>
</dbReference>
<dbReference type="EMBL" id="KZ305040">
    <property type="protein sequence ID" value="PIA41282.1"/>
    <property type="molecule type" value="Genomic_DNA"/>
</dbReference>
<evidence type="ECO:0000256" key="2">
    <source>
        <dbReference type="ARBA" id="ARBA00011975"/>
    </source>
</evidence>
<accession>A0A2G5DCS7</accession>
<dbReference type="AlphaFoldDB" id="A0A2G5DCS7"/>
<dbReference type="InterPro" id="IPR015940">
    <property type="entry name" value="UBA"/>
</dbReference>
<keyword evidence="14" id="KW-1185">Reference proteome</keyword>
<feature type="region of interest" description="Disordered" evidence="10">
    <location>
        <begin position="1"/>
        <end position="21"/>
    </location>
</feature>
<comment type="subcellular location">
    <subcellularLocation>
        <location evidence="1">Nucleus</location>
    </subcellularLocation>
</comment>
<gene>
    <name evidence="13" type="ORF">AQUCO_02300207v1</name>
</gene>